<dbReference type="InterPro" id="IPR000008">
    <property type="entry name" value="C2_dom"/>
</dbReference>
<dbReference type="PROSITE" id="PS50004">
    <property type="entry name" value="C2"/>
    <property type="match status" value="1"/>
</dbReference>
<comment type="similarity">
    <text evidence="1">Belongs to the copine family.</text>
</comment>
<reference evidence="7" key="1">
    <citation type="submission" date="2025-08" db="UniProtKB">
        <authorList>
            <consortium name="RefSeq"/>
        </authorList>
    </citation>
    <scope>IDENTIFICATION</scope>
    <source>
        <tissue evidence="7">Blood</tissue>
    </source>
</reference>
<dbReference type="RefSeq" id="XP_070632370.1">
    <property type="nucleotide sequence ID" value="XM_070776269.1"/>
</dbReference>
<dbReference type="InterPro" id="IPR037768">
    <property type="entry name" value="C2B_Copine"/>
</dbReference>
<dbReference type="SMART" id="SM00327">
    <property type="entry name" value="VWA"/>
    <property type="match status" value="1"/>
</dbReference>
<feature type="region of interest" description="Disordered" evidence="3">
    <location>
        <begin position="494"/>
        <end position="517"/>
    </location>
</feature>
<keyword evidence="2" id="KW-0677">Repeat</keyword>
<evidence type="ECO:0000313" key="6">
    <source>
        <dbReference type="Proteomes" id="UP001652663"/>
    </source>
</evidence>
<dbReference type="InterPro" id="IPR036465">
    <property type="entry name" value="vWFA_dom_sf"/>
</dbReference>
<protein>
    <submittedName>
        <fullName evidence="7">Copine-9 isoform X9</fullName>
    </submittedName>
</protein>
<gene>
    <name evidence="7" type="primary">CPNE9</name>
</gene>
<dbReference type="CDD" id="cd04048">
    <property type="entry name" value="C2A_Copine"/>
    <property type="match status" value="1"/>
</dbReference>
<evidence type="ECO:0000259" key="5">
    <source>
        <dbReference type="PROSITE" id="PS50234"/>
    </source>
</evidence>
<dbReference type="PANTHER" id="PTHR10857:SF112">
    <property type="entry name" value="COPINE-9"/>
    <property type="match status" value="1"/>
</dbReference>
<dbReference type="Proteomes" id="UP001652663">
    <property type="component" value="Chromosome 22"/>
</dbReference>
<feature type="domain" description="VWFA" evidence="5">
    <location>
        <begin position="263"/>
        <end position="464"/>
    </location>
</feature>
<evidence type="ECO:0000259" key="4">
    <source>
        <dbReference type="PROSITE" id="PS50004"/>
    </source>
</evidence>
<dbReference type="SMART" id="SM00239">
    <property type="entry name" value="C2"/>
    <property type="match status" value="1"/>
</dbReference>
<dbReference type="Pfam" id="PF07002">
    <property type="entry name" value="Copine"/>
    <property type="match status" value="1"/>
</dbReference>
<dbReference type="PROSITE" id="PS50234">
    <property type="entry name" value="VWFA"/>
    <property type="match status" value="1"/>
</dbReference>
<evidence type="ECO:0000256" key="1">
    <source>
        <dbReference type="ARBA" id="ARBA00009048"/>
    </source>
</evidence>
<dbReference type="GeneID" id="109576235"/>
<dbReference type="InterPro" id="IPR002035">
    <property type="entry name" value="VWF_A"/>
</dbReference>
<name>A0ABM4RA14_BOSIN</name>
<feature type="domain" description="C2" evidence="4">
    <location>
        <begin position="1"/>
        <end position="124"/>
    </location>
</feature>
<dbReference type="Pfam" id="PF00168">
    <property type="entry name" value="C2"/>
    <property type="match status" value="2"/>
</dbReference>
<feature type="compositionally biased region" description="Pro residues" evidence="3">
    <location>
        <begin position="500"/>
        <end position="517"/>
    </location>
</feature>
<dbReference type="InterPro" id="IPR045052">
    <property type="entry name" value="Copine"/>
</dbReference>
<organism evidence="6 7">
    <name type="scientific">Bos indicus</name>
    <name type="common">Zebu</name>
    <dbReference type="NCBI Taxonomy" id="9915"/>
    <lineage>
        <taxon>Eukaryota</taxon>
        <taxon>Metazoa</taxon>
        <taxon>Chordata</taxon>
        <taxon>Craniata</taxon>
        <taxon>Vertebrata</taxon>
        <taxon>Euteleostomi</taxon>
        <taxon>Mammalia</taxon>
        <taxon>Eutheria</taxon>
        <taxon>Laurasiatheria</taxon>
        <taxon>Artiodactyla</taxon>
        <taxon>Ruminantia</taxon>
        <taxon>Pecora</taxon>
        <taxon>Bovidae</taxon>
        <taxon>Bovinae</taxon>
        <taxon>Bos</taxon>
    </lineage>
</organism>
<dbReference type="SUPFAM" id="SSF49562">
    <property type="entry name" value="C2 domain (Calcium/lipid-binding domain, CaLB)"/>
    <property type="match status" value="2"/>
</dbReference>
<dbReference type="InterPro" id="IPR035892">
    <property type="entry name" value="C2_domain_sf"/>
</dbReference>
<keyword evidence="6" id="KW-1185">Reference proteome</keyword>
<dbReference type="SUPFAM" id="SSF53300">
    <property type="entry name" value="vWA-like"/>
    <property type="match status" value="1"/>
</dbReference>
<dbReference type="CDD" id="cd04047">
    <property type="entry name" value="C2B_Copine"/>
    <property type="match status" value="1"/>
</dbReference>
<accession>A0ABM4RA14</accession>
<dbReference type="CDD" id="cd01459">
    <property type="entry name" value="vWA_copine_like"/>
    <property type="match status" value="1"/>
</dbReference>
<dbReference type="Gene3D" id="2.60.40.150">
    <property type="entry name" value="C2 domain"/>
    <property type="match status" value="2"/>
</dbReference>
<dbReference type="InterPro" id="IPR010734">
    <property type="entry name" value="Copine_C"/>
</dbReference>
<dbReference type="PANTHER" id="PTHR10857">
    <property type="entry name" value="COPINE"/>
    <property type="match status" value="1"/>
</dbReference>
<evidence type="ECO:0000256" key="2">
    <source>
        <dbReference type="ARBA" id="ARBA00022737"/>
    </source>
</evidence>
<sequence length="517" mass="57753">MSFSGASERSIPATKIEITVSCRNLLDLDTFSKSDPMVVLYTQSRASQEWREFGRTEVIDNTLNPDFVRKFVLDYFFEEKQNLRFDVYNVDSKTNISKPDFLGQAFLALGEVIGGQGSRVERPLTGVPGKKCGTILLTAEELSNCRDIATMQLCANKLDKKDFFGKSDPFLVFYRSNEDGTTVKIDVYDWDRDGSHDFIGEFTTSYRELSKAQNQFTVYEVLNPRKKCKKKKYVNSGTVTLLSFSVDSEFTFVDYIKGGTQLNFTVAIDFTASNGNPLQPTSLHYMSPYQLSAYAMALKAVGEIIQDYDSDKLFPAYGFGAKLPPEGRISHQFPLNNNDEDPNCAGIEGVLESYFQSLRTVQLYGPTYFAPVINQVARAAAKISDGSQYYVLLIITDGVISDMTQTKEAIVSASSLPMSIIIVGVGPAMFEAMEELDGDDVRVSSRGRYAERDIVQFVPFRDYVDRSGNQVLSMARLAKDVLAEIPEQLLSYMRTRDIQPRPPPPATTSPTPAPEHP</sequence>
<proteinExistence type="inferred from homology"/>
<evidence type="ECO:0000313" key="7">
    <source>
        <dbReference type="RefSeq" id="XP_070632370.1"/>
    </source>
</evidence>
<evidence type="ECO:0000256" key="3">
    <source>
        <dbReference type="SAM" id="MobiDB-lite"/>
    </source>
</evidence>